<feature type="region of interest" description="Disordered" evidence="1">
    <location>
        <begin position="137"/>
        <end position="159"/>
    </location>
</feature>
<proteinExistence type="predicted"/>
<dbReference type="Gene3D" id="1.10.30.10">
    <property type="entry name" value="High mobility group box domain"/>
    <property type="match status" value="1"/>
</dbReference>
<protein>
    <submittedName>
        <fullName evidence="3">1233_t:CDS:1</fullName>
    </submittedName>
</protein>
<evidence type="ECO:0000259" key="2">
    <source>
        <dbReference type="SMART" id="SM00398"/>
    </source>
</evidence>
<comment type="caution">
    <text evidence="3">The sequence shown here is derived from an EMBL/GenBank/DDBJ whole genome shotgun (WGS) entry which is preliminary data.</text>
</comment>
<sequence>MGKYKKPKQPGFYHVYDIKFINFGESNSDEDLVYGSGYIFYRKIEVLLNNSNKSRLAERNMKEGTKNIPRRQNSWILYRRDKSADPKFLKMKSSEVSKEIQAMWAQEPSKVKEIFVALSRLATKKHIEKHGKNYRYRPKRTKQKEEDHIDSSSETSLTKENQNFVSPQINFPPIESLEFDCKKISPPPLTQYDLYMSSSSYPDNYNFSSFYHDTVLQNPINFFPTKFLNHNIPELKQQNELMCVDYIECTPEEYTFQLY</sequence>
<evidence type="ECO:0000313" key="4">
    <source>
        <dbReference type="Proteomes" id="UP000789570"/>
    </source>
</evidence>
<dbReference type="Proteomes" id="UP000789570">
    <property type="component" value="Unassembled WGS sequence"/>
</dbReference>
<dbReference type="InterPro" id="IPR036910">
    <property type="entry name" value="HMG_box_dom_sf"/>
</dbReference>
<feature type="domain" description="HMG box" evidence="2">
    <location>
        <begin position="67"/>
        <end position="135"/>
    </location>
</feature>
<keyword evidence="4" id="KW-1185">Reference proteome</keyword>
<dbReference type="InterPro" id="IPR009071">
    <property type="entry name" value="HMG_box_dom"/>
</dbReference>
<dbReference type="AlphaFoldDB" id="A0A9N9FNM1"/>
<gene>
    <name evidence="3" type="ORF">FCALED_LOCUS5859</name>
</gene>
<evidence type="ECO:0000256" key="1">
    <source>
        <dbReference type="SAM" id="MobiDB-lite"/>
    </source>
</evidence>
<dbReference type="OrthoDB" id="2357417at2759"/>
<accession>A0A9N9FNM1</accession>
<reference evidence="3" key="1">
    <citation type="submission" date="2021-06" db="EMBL/GenBank/DDBJ databases">
        <authorList>
            <person name="Kallberg Y."/>
            <person name="Tangrot J."/>
            <person name="Rosling A."/>
        </authorList>
    </citation>
    <scope>NUCLEOTIDE SEQUENCE</scope>
    <source>
        <strain evidence="3">UK204</strain>
    </source>
</reference>
<dbReference type="SMART" id="SM00398">
    <property type="entry name" value="HMG"/>
    <property type="match status" value="1"/>
</dbReference>
<name>A0A9N9FNM1_9GLOM</name>
<evidence type="ECO:0000313" key="3">
    <source>
        <dbReference type="EMBL" id="CAG8545618.1"/>
    </source>
</evidence>
<dbReference type="SUPFAM" id="SSF47095">
    <property type="entry name" value="HMG-box"/>
    <property type="match status" value="1"/>
</dbReference>
<dbReference type="EMBL" id="CAJVPQ010001319">
    <property type="protein sequence ID" value="CAG8545618.1"/>
    <property type="molecule type" value="Genomic_DNA"/>
</dbReference>
<organism evidence="3 4">
    <name type="scientific">Funneliformis caledonium</name>
    <dbReference type="NCBI Taxonomy" id="1117310"/>
    <lineage>
        <taxon>Eukaryota</taxon>
        <taxon>Fungi</taxon>
        <taxon>Fungi incertae sedis</taxon>
        <taxon>Mucoromycota</taxon>
        <taxon>Glomeromycotina</taxon>
        <taxon>Glomeromycetes</taxon>
        <taxon>Glomerales</taxon>
        <taxon>Glomeraceae</taxon>
        <taxon>Funneliformis</taxon>
    </lineage>
</organism>